<gene>
    <name evidence="1" type="ORF">Pla133_40570</name>
</gene>
<dbReference type="EMBL" id="CP036287">
    <property type="protein sequence ID" value="QDU68942.1"/>
    <property type="molecule type" value="Genomic_DNA"/>
</dbReference>
<dbReference type="KEGG" id="pbap:Pla133_40570"/>
<name>A0A518BPN4_9BACT</name>
<reference evidence="1 2" key="1">
    <citation type="submission" date="2019-02" db="EMBL/GenBank/DDBJ databases">
        <title>Deep-cultivation of Planctomycetes and their phenomic and genomic characterization uncovers novel biology.</title>
        <authorList>
            <person name="Wiegand S."/>
            <person name="Jogler M."/>
            <person name="Boedeker C."/>
            <person name="Pinto D."/>
            <person name="Vollmers J."/>
            <person name="Rivas-Marin E."/>
            <person name="Kohn T."/>
            <person name="Peeters S.H."/>
            <person name="Heuer A."/>
            <person name="Rast P."/>
            <person name="Oberbeckmann S."/>
            <person name="Bunk B."/>
            <person name="Jeske O."/>
            <person name="Meyerdierks A."/>
            <person name="Storesund J.E."/>
            <person name="Kallscheuer N."/>
            <person name="Luecker S."/>
            <person name="Lage O.M."/>
            <person name="Pohl T."/>
            <person name="Merkel B.J."/>
            <person name="Hornburger P."/>
            <person name="Mueller R.-W."/>
            <person name="Bruemmer F."/>
            <person name="Labrenz M."/>
            <person name="Spormann A.M."/>
            <person name="Op den Camp H."/>
            <person name="Overmann J."/>
            <person name="Amann R."/>
            <person name="Jetten M.S.M."/>
            <person name="Mascher T."/>
            <person name="Medema M.H."/>
            <person name="Devos D.P."/>
            <person name="Kaster A.-K."/>
            <person name="Ovreas L."/>
            <person name="Rohde M."/>
            <person name="Galperin M.Y."/>
            <person name="Jogler C."/>
        </authorList>
    </citation>
    <scope>NUCLEOTIDE SEQUENCE [LARGE SCALE GENOMIC DNA]</scope>
    <source>
        <strain evidence="1 2">Pla133</strain>
    </source>
</reference>
<evidence type="ECO:0000313" key="2">
    <source>
        <dbReference type="Proteomes" id="UP000316921"/>
    </source>
</evidence>
<sequence>MQELRLWLKELPEEVSETVEQGVKMLARARDYARGTNHDEWDFAVEIERLRAIGLTECELRWLICKGLVATALETSESGQVDRSFEHSGGIRLGDRSCFVVTEFGSSLVEAHARAPQLVDVPLVSAARSRAAKPEWNPSSRLLQLDGRVIKHFRVPAKNQERILSCFAEEGWPEHILDPLPPLPSIEPKRRLQSAIMCLNRNQRLPLLRFRGDGNGTGLLWELRRAAS</sequence>
<protein>
    <submittedName>
        <fullName evidence="1">Uncharacterized protein</fullName>
    </submittedName>
</protein>
<dbReference type="Proteomes" id="UP000316921">
    <property type="component" value="Chromosome"/>
</dbReference>
<organism evidence="1 2">
    <name type="scientific">Engelhardtia mirabilis</name>
    <dbReference type="NCBI Taxonomy" id="2528011"/>
    <lineage>
        <taxon>Bacteria</taxon>
        <taxon>Pseudomonadati</taxon>
        <taxon>Planctomycetota</taxon>
        <taxon>Planctomycetia</taxon>
        <taxon>Planctomycetia incertae sedis</taxon>
        <taxon>Engelhardtia</taxon>
    </lineage>
</organism>
<proteinExistence type="predicted"/>
<accession>A0A518BPN4</accession>
<dbReference type="RefSeq" id="WP_145068385.1">
    <property type="nucleotide sequence ID" value="NZ_CP036287.1"/>
</dbReference>
<keyword evidence="2" id="KW-1185">Reference proteome</keyword>
<dbReference type="AlphaFoldDB" id="A0A518BPN4"/>
<evidence type="ECO:0000313" key="1">
    <source>
        <dbReference type="EMBL" id="QDU68942.1"/>
    </source>
</evidence>